<dbReference type="Proteomes" id="UP000620550">
    <property type="component" value="Unassembled WGS sequence"/>
</dbReference>
<dbReference type="InterPro" id="IPR016181">
    <property type="entry name" value="Acyl_CoA_acyltransferase"/>
</dbReference>
<dbReference type="Pfam" id="PF13302">
    <property type="entry name" value="Acetyltransf_3"/>
    <property type="match status" value="1"/>
</dbReference>
<dbReference type="Gene3D" id="3.40.630.30">
    <property type="match status" value="1"/>
</dbReference>
<evidence type="ECO:0000259" key="1">
    <source>
        <dbReference type="PROSITE" id="PS51186"/>
    </source>
</evidence>
<dbReference type="InterPro" id="IPR051531">
    <property type="entry name" value="N-acetyltransferase"/>
</dbReference>
<name>A0ABQ3HQ37_9SPHI</name>
<sequence length="168" mass="19456">MKNFETERLILKPASREDAAFFLQLYNMPKFIQFIGDRNLRTLEDAERYIENRFRPQFDKLGFGNYVVILREREEKIGAVGIFEREGLDVMDIGFSFLEAYEGQGYAYESAAHLKATIAKRYGVNRLSAITTEDNHASQKLIEKLGLSFRKHVMLPGEAVELRYCESD</sequence>
<keyword evidence="3" id="KW-1185">Reference proteome</keyword>
<protein>
    <submittedName>
        <fullName evidence="2">Alanine acetyltransferase</fullName>
    </submittedName>
</protein>
<dbReference type="PROSITE" id="PS51186">
    <property type="entry name" value="GNAT"/>
    <property type="match status" value="1"/>
</dbReference>
<gene>
    <name evidence="2" type="ORF">GCM10017764_03260</name>
</gene>
<evidence type="ECO:0000313" key="2">
    <source>
        <dbReference type="EMBL" id="GHE23358.1"/>
    </source>
</evidence>
<dbReference type="PANTHER" id="PTHR43792">
    <property type="entry name" value="GNAT FAMILY, PUTATIVE (AFU_ORTHOLOGUE AFUA_3G00765)-RELATED-RELATED"/>
    <property type="match status" value="1"/>
</dbReference>
<comment type="caution">
    <text evidence="2">The sequence shown here is derived from an EMBL/GenBank/DDBJ whole genome shotgun (WGS) entry which is preliminary data.</text>
</comment>
<dbReference type="EMBL" id="BNAF01000001">
    <property type="protein sequence ID" value="GHE23358.1"/>
    <property type="molecule type" value="Genomic_DNA"/>
</dbReference>
<evidence type="ECO:0000313" key="3">
    <source>
        <dbReference type="Proteomes" id="UP000620550"/>
    </source>
</evidence>
<accession>A0ABQ3HQ37</accession>
<dbReference type="InterPro" id="IPR000182">
    <property type="entry name" value="GNAT_dom"/>
</dbReference>
<reference evidence="3" key="1">
    <citation type="journal article" date="2019" name="Int. J. Syst. Evol. Microbiol.">
        <title>The Global Catalogue of Microorganisms (GCM) 10K type strain sequencing project: providing services to taxonomists for standard genome sequencing and annotation.</title>
        <authorList>
            <consortium name="The Broad Institute Genomics Platform"/>
            <consortium name="The Broad Institute Genome Sequencing Center for Infectious Disease"/>
            <person name="Wu L."/>
            <person name="Ma J."/>
        </authorList>
    </citation>
    <scope>NUCLEOTIDE SEQUENCE [LARGE SCALE GENOMIC DNA]</scope>
    <source>
        <strain evidence="3">CGMCC 1.12966</strain>
    </source>
</reference>
<organism evidence="2 3">
    <name type="scientific">Sphingobacterium griseoflavum</name>
    <dbReference type="NCBI Taxonomy" id="1474952"/>
    <lineage>
        <taxon>Bacteria</taxon>
        <taxon>Pseudomonadati</taxon>
        <taxon>Bacteroidota</taxon>
        <taxon>Sphingobacteriia</taxon>
        <taxon>Sphingobacteriales</taxon>
        <taxon>Sphingobacteriaceae</taxon>
        <taxon>Sphingobacterium</taxon>
    </lineage>
</organism>
<proteinExistence type="predicted"/>
<feature type="domain" description="N-acetyltransferase" evidence="1">
    <location>
        <begin position="9"/>
        <end position="166"/>
    </location>
</feature>
<dbReference type="PANTHER" id="PTHR43792:SF1">
    <property type="entry name" value="N-ACETYLTRANSFERASE DOMAIN-CONTAINING PROTEIN"/>
    <property type="match status" value="1"/>
</dbReference>
<dbReference type="SUPFAM" id="SSF55729">
    <property type="entry name" value="Acyl-CoA N-acyltransferases (Nat)"/>
    <property type="match status" value="1"/>
</dbReference>